<name>A0A023B912_GRENI</name>
<dbReference type="GO" id="GO:0003724">
    <property type="term" value="F:RNA helicase activity"/>
    <property type="evidence" value="ECO:0007669"/>
    <property type="project" value="InterPro"/>
</dbReference>
<dbReference type="InterPro" id="IPR014001">
    <property type="entry name" value="Helicase_ATP-bd"/>
</dbReference>
<evidence type="ECO:0000259" key="11">
    <source>
        <dbReference type="PROSITE" id="PS51195"/>
    </source>
</evidence>
<proteinExistence type="inferred from homology"/>
<evidence type="ECO:0000256" key="3">
    <source>
        <dbReference type="ARBA" id="ARBA00022806"/>
    </source>
</evidence>
<dbReference type="EMBL" id="AFNH02000416">
    <property type="protein sequence ID" value="EZG70696.1"/>
    <property type="molecule type" value="Genomic_DNA"/>
</dbReference>
<dbReference type="Pfam" id="PF00271">
    <property type="entry name" value="Helicase_C"/>
    <property type="match status" value="1"/>
</dbReference>
<evidence type="ECO:0000259" key="9">
    <source>
        <dbReference type="PROSITE" id="PS51192"/>
    </source>
</evidence>
<feature type="coiled-coil region" evidence="7">
    <location>
        <begin position="566"/>
        <end position="593"/>
    </location>
</feature>
<dbReference type="PANTHER" id="PTHR47959">
    <property type="entry name" value="ATP-DEPENDENT RNA HELICASE RHLE-RELATED"/>
    <property type="match status" value="1"/>
</dbReference>
<dbReference type="InterPro" id="IPR027417">
    <property type="entry name" value="P-loop_NTPase"/>
</dbReference>
<sequence>MPEKADTWQAQEALEAEEKAKYSEYTYAPVKLKLGKEMRTSVEWSTLGLCKPLLRALRDMEYAHPTPVQKDAIPLALAGKDVLGMAQTGSGKTGAFLLPCIERLSRSNLIRGRRLLADGRIVGNKHSMTKVLVMLPTRELAAQCHGVCRQFCKYLPVTSCLLCGGASVDGQEWQMRSCPDIVVATPGRCLDLLLNSAGVHLDLLDIVVFDEADKLIDLGFKHVCLEIMKRLNKNHQTLLFSATLNSQAEELSTMGQTNPVRVPKNMTSLRATQAARIRNEFYSFSMTTGNAAAGRPMAITEDITTGEDATGEDATGDVAMETATTTAMPKTKGVIDLDDLEESPKSKVSAQKRVKSGALKAGVLKTGVLKTGVLRSKSDAKGAGNPAGVNAWLVRLSLLAKVLDEEVNVKGLRRILVFFNSKVNARKASVMMKELSCMPAFNEMHSDLEHWERVRTLKQFQDGEITVLFCTDLLARGIDLDNLELVINAETPETDVKYLHRIGRTGRGGSKGRAITIYDHERERSALKAIFKSVKCKTAEKFTKVEHHNLTTLESYISLLIKKRPAVQKQLKLDKLQKEMKVLEAKTKKAAHQLDLDVQNNKDVRNADVKRKRVWIHEEKINTLKKIRSKVQNVRPITETTKKLKSKPGRAIIKPSKTIKKGGKQRRS</sequence>
<evidence type="ECO:0000256" key="5">
    <source>
        <dbReference type="PROSITE-ProRule" id="PRU00552"/>
    </source>
</evidence>
<dbReference type="GO" id="GO:0003676">
    <property type="term" value="F:nucleic acid binding"/>
    <property type="evidence" value="ECO:0007669"/>
    <property type="project" value="InterPro"/>
</dbReference>
<evidence type="ECO:0000256" key="4">
    <source>
        <dbReference type="ARBA" id="ARBA00022840"/>
    </source>
</evidence>
<feature type="short sequence motif" description="Q motif" evidence="5">
    <location>
        <begin position="42"/>
        <end position="70"/>
    </location>
</feature>
<evidence type="ECO:0000256" key="1">
    <source>
        <dbReference type="ARBA" id="ARBA00022741"/>
    </source>
</evidence>
<feature type="domain" description="DEAD-box RNA helicase Q" evidence="11">
    <location>
        <begin position="42"/>
        <end position="70"/>
    </location>
</feature>
<dbReference type="AlphaFoldDB" id="A0A023B912"/>
<dbReference type="GO" id="GO:0005829">
    <property type="term" value="C:cytosol"/>
    <property type="evidence" value="ECO:0007669"/>
    <property type="project" value="TreeGrafter"/>
</dbReference>
<evidence type="ECO:0000256" key="2">
    <source>
        <dbReference type="ARBA" id="ARBA00022801"/>
    </source>
</evidence>
<dbReference type="InterPro" id="IPR011545">
    <property type="entry name" value="DEAD/DEAH_box_helicase_dom"/>
</dbReference>
<evidence type="ECO:0000313" key="12">
    <source>
        <dbReference type="EMBL" id="EZG70696.1"/>
    </source>
</evidence>
<keyword evidence="2 6" id="KW-0378">Hydrolase</keyword>
<dbReference type="SMART" id="SM00487">
    <property type="entry name" value="DEXDc"/>
    <property type="match status" value="1"/>
</dbReference>
<feature type="domain" description="Helicase C-terminal" evidence="10">
    <location>
        <begin position="395"/>
        <end position="551"/>
    </location>
</feature>
<dbReference type="CDD" id="cd18787">
    <property type="entry name" value="SF2_C_DEAD"/>
    <property type="match status" value="1"/>
</dbReference>
<feature type="compositionally biased region" description="Basic residues" evidence="8">
    <location>
        <begin position="657"/>
        <end position="668"/>
    </location>
</feature>
<dbReference type="PROSITE" id="PS51194">
    <property type="entry name" value="HELICASE_CTER"/>
    <property type="match status" value="1"/>
</dbReference>
<dbReference type="Pfam" id="PF00270">
    <property type="entry name" value="DEAD"/>
    <property type="match status" value="1"/>
</dbReference>
<feature type="domain" description="Helicase ATP-binding" evidence="9">
    <location>
        <begin position="73"/>
        <end position="262"/>
    </location>
</feature>
<dbReference type="PROSITE" id="PS51192">
    <property type="entry name" value="HELICASE_ATP_BIND_1"/>
    <property type="match status" value="1"/>
</dbReference>
<dbReference type="GO" id="GO:0005524">
    <property type="term" value="F:ATP binding"/>
    <property type="evidence" value="ECO:0007669"/>
    <property type="project" value="UniProtKB-KW"/>
</dbReference>
<dbReference type="eggNOG" id="KOG0338">
    <property type="taxonomic scope" value="Eukaryota"/>
</dbReference>
<dbReference type="PROSITE" id="PS51195">
    <property type="entry name" value="Q_MOTIF"/>
    <property type="match status" value="1"/>
</dbReference>
<comment type="caution">
    <text evidence="12">The sequence shown here is derived from an EMBL/GenBank/DDBJ whole genome shotgun (WGS) entry which is preliminary data.</text>
</comment>
<evidence type="ECO:0000259" key="10">
    <source>
        <dbReference type="PROSITE" id="PS51194"/>
    </source>
</evidence>
<evidence type="ECO:0000256" key="6">
    <source>
        <dbReference type="RuleBase" id="RU000492"/>
    </source>
</evidence>
<protein>
    <submittedName>
        <fullName evidence="12">Helicase</fullName>
    </submittedName>
</protein>
<dbReference type="Proteomes" id="UP000019763">
    <property type="component" value="Unassembled WGS sequence"/>
</dbReference>
<evidence type="ECO:0000256" key="8">
    <source>
        <dbReference type="SAM" id="MobiDB-lite"/>
    </source>
</evidence>
<dbReference type="PANTHER" id="PTHR47959:SF1">
    <property type="entry name" value="ATP-DEPENDENT RNA HELICASE DBPA"/>
    <property type="match status" value="1"/>
</dbReference>
<dbReference type="InterPro" id="IPR014014">
    <property type="entry name" value="RNA_helicase_DEAD_Q_motif"/>
</dbReference>
<evidence type="ECO:0000313" key="13">
    <source>
        <dbReference type="Proteomes" id="UP000019763"/>
    </source>
</evidence>
<dbReference type="InterPro" id="IPR050079">
    <property type="entry name" value="DEAD_box_RNA_helicase"/>
</dbReference>
<keyword evidence="3 6" id="KW-0347">Helicase</keyword>
<dbReference type="SMART" id="SM00490">
    <property type="entry name" value="HELICc"/>
    <property type="match status" value="1"/>
</dbReference>
<dbReference type="OrthoDB" id="10259843at2759"/>
<dbReference type="PROSITE" id="PS00039">
    <property type="entry name" value="DEAD_ATP_HELICASE"/>
    <property type="match status" value="1"/>
</dbReference>
<keyword evidence="4 6" id="KW-0067">ATP-binding</keyword>
<evidence type="ECO:0000256" key="7">
    <source>
        <dbReference type="SAM" id="Coils"/>
    </source>
</evidence>
<reference evidence="12" key="1">
    <citation type="submission" date="2013-12" db="EMBL/GenBank/DDBJ databases">
        <authorList>
            <person name="Omoto C.K."/>
            <person name="Sibley D."/>
            <person name="Venepally P."/>
            <person name="Hadjithomas M."/>
            <person name="Karamycheva S."/>
            <person name="Brunk B."/>
            <person name="Roos D."/>
            <person name="Caler E."/>
            <person name="Lorenzi H."/>
        </authorList>
    </citation>
    <scope>NUCLEOTIDE SEQUENCE</scope>
</reference>
<organism evidence="12 13">
    <name type="scientific">Gregarina niphandrodes</name>
    <name type="common">Septate eugregarine</name>
    <dbReference type="NCBI Taxonomy" id="110365"/>
    <lineage>
        <taxon>Eukaryota</taxon>
        <taxon>Sar</taxon>
        <taxon>Alveolata</taxon>
        <taxon>Apicomplexa</taxon>
        <taxon>Conoidasida</taxon>
        <taxon>Gregarinasina</taxon>
        <taxon>Eugregarinorida</taxon>
        <taxon>Gregarinidae</taxon>
        <taxon>Gregarina</taxon>
    </lineage>
</organism>
<accession>A0A023B912</accession>
<dbReference type="SUPFAM" id="SSF52540">
    <property type="entry name" value="P-loop containing nucleoside triphosphate hydrolases"/>
    <property type="match status" value="2"/>
</dbReference>
<dbReference type="RefSeq" id="XP_011129879.1">
    <property type="nucleotide sequence ID" value="XM_011131577.1"/>
</dbReference>
<dbReference type="GeneID" id="22912001"/>
<dbReference type="InterPro" id="IPR000629">
    <property type="entry name" value="RNA-helicase_DEAD-box_CS"/>
</dbReference>
<dbReference type="GO" id="GO:0016787">
    <property type="term" value="F:hydrolase activity"/>
    <property type="evidence" value="ECO:0007669"/>
    <property type="project" value="UniProtKB-KW"/>
</dbReference>
<keyword evidence="7" id="KW-0175">Coiled coil</keyword>
<gene>
    <name evidence="12" type="ORF">GNI_054490</name>
</gene>
<dbReference type="VEuPathDB" id="CryptoDB:GNI_054490"/>
<comment type="similarity">
    <text evidence="6">Belongs to the DEAD box helicase family.</text>
</comment>
<keyword evidence="13" id="KW-1185">Reference proteome</keyword>
<dbReference type="Gene3D" id="3.40.50.300">
    <property type="entry name" value="P-loop containing nucleotide triphosphate hydrolases"/>
    <property type="match status" value="2"/>
</dbReference>
<dbReference type="InterPro" id="IPR001650">
    <property type="entry name" value="Helicase_C-like"/>
</dbReference>
<keyword evidence="1 6" id="KW-0547">Nucleotide-binding</keyword>
<feature type="region of interest" description="Disordered" evidence="8">
    <location>
        <begin position="641"/>
        <end position="668"/>
    </location>
</feature>